<proteinExistence type="predicted"/>
<evidence type="ECO:0000313" key="5">
    <source>
        <dbReference type="Proteomes" id="UP000630097"/>
    </source>
</evidence>
<organism evidence="4 5">
    <name type="scientific">Planotetraspora kaengkrachanensis</name>
    <dbReference type="NCBI Taxonomy" id="575193"/>
    <lineage>
        <taxon>Bacteria</taxon>
        <taxon>Bacillati</taxon>
        <taxon>Actinomycetota</taxon>
        <taxon>Actinomycetes</taxon>
        <taxon>Streptosporangiales</taxon>
        <taxon>Streptosporangiaceae</taxon>
        <taxon>Planotetraspora</taxon>
    </lineage>
</organism>
<dbReference type="PANTHER" id="PTHR40763:SF4">
    <property type="entry name" value="DUF1707 DOMAIN-CONTAINING PROTEIN"/>
    <property type="match status" value="1"/>
</dbReference>
<feature type="compositionally biased region" description="Basic and acidic residues" evidence="1">
    <location>
        <begin position="257"/>
        <end position="294"/>
    </location>
</feature>
<keyword evidence="5" id="KW-1185">Reference proteome</keyword>
<evidence type="ECO:0000313" key="4">
    <source>
        <dbReference type="EMBL" id="GIG79718.1"/>
    </source>
</evidence>
<dbReference type="InterPro" id="IPR024425">
    <property type="entry name" value="LiaF-like_C"/>
</dbReference>
<evidence type="ECO:0000256" key="1">
    <source>
        <dbReference type="SAM" id="MobiDB-lite"/>
    </source>
</evidence>
<feature type="region of interest" description="Disordered" evidence="1">
    <location>
        <begin position="59"/>
        <end position="81"/>
    </location>
</feature>
<feature type="domain" description="Cell wall-active antibiotics response LiaF-like C-terminal" evidence="3">
    <location>
        <begin position="98"/>
        <end position="165"/>
    </location>
</feature>
<name>A0A8J3LV71_9ACTN</name>
<accession>A0A8J3LV71</accession>
<evidence type="ECO:0008006" key="6">
    <source>
        <dbReference type="Google" id="ProtNLM"/>
    </source>
</evidence>
<dbReference type="Pfam" id="PF09922">
    <property type="entry name" value="LiaF-like_C"/>
    <property type="match status" value="1"/>
</dbReference>
<gene>
    <name evidence="4" type="ORF">Pka01_28450</name>
</gene>
<feature type="compositionally biased region" description="Pro residues" evidence="1">
    <location>
        <begin position="65"/>
        <end position="79"/>
    </location>
</feature>
<dbReference type="Proteomes" id="UP000630097">
    <property type="component" value="Unassembled WGS sequence"/>
</dbReference>
<comment type="caution">
    <text evidence="4">The sequence shown here is derived from an EMBL/GenBank/DDBJ whole genome shotgun (WGS) entry which is preliminary data.</text>
</comment>
<dbReference type="PANTHER" id="PTHR40763">
    <property type="entry name" value="MEMBRANE PROTEIN-RELATED"/>
    <property type="match status" value="1"/>
</dbReference>
<feature type="domain" description="DUF1707" evidence="2">
    <location>
        <begin position="10"/>
        <end position="62"/>
    </location>
</feature>
<dbReference type="EMBL" id="BONV01000010">
    <property type="protein sequence ID" value="GIG79718.1"/>
    <property type="molecule type" value="Genomic_DNA"/>
</dbReference>
<dbReference type="AlphaFoldDB" id="A0A8J3LV71"/>
<evidence type="ECO:0000259" key="2">
    <source>
        <dbReference type="Pfam" id="PF08044"/>
    </source>
</evidence>
<evidence type="ECO:0000259" key="3">
    <source>
        <dbReference type="Pfam" id="PF09922"/>
    </source>
</evidence>
<dbReference type="Pfam" id="PF08044">
    <property type="entry name" value="DUF1707"/>
    <property type="match status" value="1"/>
</dbReference>
<dbReference type="InterPro" id="IPR012551">
    <property type="entry name" value="DUF1707_SHOCT-like"/>
</dbReference>
<reference evidence="4 5" key="1">
    <citation type="submission" date="2021-01" db="EMBL/GenBank/DDBJ databases">
        <title>Whole genome shotgun sequence of Planotetraspora kaengkrachanensis NBRC 104272.</title>
        <authorList>
            <person name="Komaki H."/>
            <person name="Tamura T."/>
        </authorList>
    </citation>
    <scope>NUCLEOTIDE SEQUENCE [LARGE SCALE GENOMIC DNA]</scope>
    <source>
        <strain evidence="4 5">NBRC 104272</strain>
    </source>
</reference>
<feature type="region of interest" description="Disordered" evidence="1">
    <location>
        <begin position="257"/>
        <end position="303"/>
    </location>
</feature>
<sequence length="303" mass="34052">MDAVSDPGEMRASDAEREQVVERLREASVEGRLTLAELTERTEAAYLARTHAELAQLTTDLPGGAPAPGPTPGPGPQPVKPMGKVRTWVVAVMGDAKRNGTWRIDQEIGAVSVMGDVTLDLREAEVRTPEVEITATCVMGDLKIIVPDGVDVQLSGVAIMGDKKVQVVEAPAGQNAPVVKVKAFVLMGDVKIIGDSLATPIKRGWFAWSEWWWDRRKEGRHQIHRDIRQSIEMGRQAHREMMQAHRDAQREFRHGFRDAMRGEREVRRQMMRDDQEARRESRREERDAWREGRQGDPPPSAPY</sequence>
<protein>
    <recommendedName>
        <fullName evidence="6">DUF1707 domain-containing protein</fullName>
    </recommendedName>
</protein>